<dbReference type="CDD" id="cd00761">
    <property type="entry name" value="Glyco_tranf_GTA_type"/>
    <property type="match status" value="1"/>
</dbReference>
<dbReference type="eggNOG" id="COG1216">
    <property type="taxonomic scope" value="Bacteria"/>
</dbReference>
<dbReference type="RefSeq" id="WP_005996883.1">
    <property type="nucleotide sequence ID" value="NZ_AECZ01000051.1"/>
</dbReference>
<dbReference type="InterPro" id="IPR001173">
    <property type="entry name" value="Glyco_trans_2-like"/>
</dbReference>
<sequence>MDAKRPCGDDDATLVSAVVPTRDRAAMVVRALASALAQTHVAIEVIVVDDGSTDDTPAALAAIVDPRLRVLRHEPGRGVSAARNRGLAEARGAYLALLDSDDEWLPEKTARQLAFMRRQDLAISQTQEVWMRGGRRVNPGQVHGKPDGFFFEQALGRCLVSPSTVMFTREFWEELGGFDESLPACEDYDLWLRTLIRHPVGLLDELLAVRHGGRPDQLSAIYVGQDLFRIRSMAGLLGRGDLTPWHKDCIKKELRRKALCYAKGCLKRDKPEEAARVLAVAEKAAGGKLF</sequence>
<accession>E1K265</accession>
<dbReference type="SUPFAM" id="SSF53448">
    <property type="entry name" value="Nucleotide-diphospho-sugar transferases"/>
    <property type="match status" value="1"/>
</dbReference>
<proteinExistence type="predicted"/>
<feature type="domain" description="Glycosyltransferase 2-like" evidence="1">
    <location>
        <begin position="16"/>
        <end position="125"/>
    </location>
</feature>
<organism evidence="2 3">
    <name type="scientific">Solidesulfovibrio fructosivorans JJ]</name>
    <dbReference type="NCBI Taxonomy" id="596151"/>
    <lineage>
        <taxon>Bacteria</taxon>
        <taxon>Pseudomonadati</taxon>
        <taxon>Thermodesulfobacteriota</taxon>
        <taxon>Desulfovibrionia</taxon>
        <taxon>Desulfovibrionales</taxon>
        <taxon>Desulfovibrionaceae</taxon>
        <taxon>Solidesulfovibrio</taxon>
    </lineage>
</organism>
<dbReference type="InterPro" id="IPR029044">
    <property type="entry name" value="Nucleotide-diphossugar_trans"/>
</dbReference>
<reference evidence="2 3" key="1">
    <citation type="submission" date="2010-08" db="EMBL/GenBank/DDBJ databases">
        <title>The draft genome of Desulfovibrio fructosovorans JJ.</title>
        <authorList>
            <consortium name="US DOE Joint Genome Institute (JGI-PGF)"/>
            <person name="Lucas S."/>
            <person name="Copeland A."/>
            <person name="Lapidus A."/>
            <person name="Cheng J.-F."/>
            <person name="Bruce D."/>
            <person name="Goodwin L."/>
            <person name="Pitluck S."/>
            <person name="Land M.L."/>
            <person name="Hauser L."/>
            <person name="Chang Y.-J."/>
            <person name="Jeffries C."/>
            <person name="Wall J.D."/>
            <person name="Stahl D.A."/>
            <person name="Arkin A.P."/>
            <person name="Dehal P."/>
            <person name="Stolyar S.M."/>
            <person name="Hazen T.C."/>
            <person name="Woyke T.J."/>
        </authorList>
    </citation>
    <scope>NUCLEOTIDE SEQUENCE [LARGE SCALE GENOMIC DNA]</scope>
    <source>
        <strain evidence="2 3">JJ</strain>
    </source>
</reference>
<dbReference type="STRING" id="596151.DesfrDRAFT_3965"/>
<dbReference type="Gene3D" id="3.90.550.10">
    <property type="entry name" value="Spore Coat Polysaccharide Biosynthesis Protein SpsA, Chain A"/>
    <property type="match status" value="1"/>
</dbReference>
<dbReference type="Pfam" id="PF00535">
    <property type="entry name" value="Glycos_transf_2"/>
    <property type="match status" value="1"/>
</dbReference>
<dbReference type="PANTHER" id="PTHR43685:SF2">
    <property type="entry name" value="GLYCOSYLTRANSFERASE 2-LIKE DOMAIN-CONTAINING PROTEIN"/>
    <property type="match status" value="1"/>
</dbReference>
<keyword evidence="3" id="KW-1185">Reference proteome</keyword>
<protein>
    <submittedName>
        <fullName evidence="2">Glycosyl transferase family 2</fullName>
    </submittedName>
</protein>
<dbReference type="InterPro" id="IPR050834">
    <property type="entry name" value="Glycosyltransf_2"/>
</dbReference>
<dbReference type="PANTHER" id="PTHR43685">
    <property type="entry name" value="GLYCOSYLTRANSFERASE"/>
    <property type="match status" value="1"/>
</dbReference>
<dbReference type="Proteomes" id="UP000006250">
    <property type="component" value="Unassembled WGS sequence"/>
</dbReference>
<dbReference type="OrthoDB" id="5291101at2"/>
<keyword evidence="2" id="KW-0808">Transferase</keyword>
<evidence type="ECO:0000259" key="1">
    <source>
        <dbReference type="Pfam" id="PF00535"/>
    </source>
</evidence>
<dbReference type="AlphaFoldDB" id="E1K265"/>
<evidence type="ECO:0000313" key="3">
    <source>
        <dbReference type="Proteomes" id="UP000006250"/>
    </source>
</evidence>
<name>E1K265_SOLFR</name>
<dbReference type="EMBL" id="AECZ01000051">
    <property type="protein sequence ID" value="EFL49284.1"/>
    <property type="molecule type" value="Genomic_DNA"/>
</dbReference>
<comment type="caution">
    <text evidence="2">The sequence shown here is derived from an EMBL/GenBank/DDBJ whole genome shotgun (WGS) entry which is preliminary data.</text>
</comment>
<gene>
    <name evidence="2" type="ORF">DesfrDRAFT_3965</name>
</gene>
<evidence type="ECO:0000313" key="2">
    <source>
        <dbReference type="EMBL" id="EFL49284.1"/>
    </source>
</evidence>
<dbReference type="GO" id="GO:0016740">
    <property type="term" value="F:transferase activity"/>
    <property type="evidence" value="ECO:0007669"/>
    <property type="project" value="UniProtKB-KW"/>
</dbReference>